<protein>
    <submittedName>
        <fullName evidence="3">Uncharacterized protein</fullName>
    </submittedName>
</protein>
<feature type="compositionally biased region" description="Polar residues" evidence="2">
    <location>
        <begin position="80"/>
        <end position="98"/>
    </location>
</feature>
<feature type="coiled-coil region" evidence="1">
    <location>
        <begin position="241"/>
        <end position="313"/>
    </location>
</feature>
<dbReference type="VEuPathDB" id="FungiDB:RO3G_01577"/>
<accession>I1BKZ3</accession>
<name>I1BKZ3_RHIO9</name>
<evidence type="ECO:0000256" key="1">
    <source>
        <dbReference type="SAM" id="Coils"/>
    </source>
</evidence>
<dbReference type="Proteomes" id="UP000009138">
    <property type="component" value="Unassembled WGS sequence"/>
</dbReference>
<feature type="region of interest" description="Disordered" evidence="2">
    <location>
        <begin position="40"/>
        <end position="59"/>
    </location>
</feature>
<feature type="compositionally biased region" description="Polar residues" evidence="2">
    <location>
        <begin position="44"/>
        <end position="55"/>
    </location>
</feature>
<feature type="region of interest" description="Disordered" evidence="2">
    <location>
        <begin position="66"/>
        <end position="98"/>
    </location>
</feature>
<proteinExistence type="predicted"/>
<feature type="compositionally biased region" description="Low complexity" evidence="2">
    <location>
        <begin position="117"/>
        <end position="130"/>
    </location>
</feature>
<organism evidence="3 4">
    <name type="scientific">Rhizopus delemar (strain RA 99-880 / ATCC MYA-4621 / FGSC 9543 / NRRL 43880)</name>
    <name type="common">Mucormycosis agent</name>
    <name type="synonym">Rhizopus arrhizus var. delemar</name>
    <dbReference type="NCBI Taxonomy" id="246409"/>
    <lineage>
        <taxon>Eukaryota</taxon>
        <taxon>Fungi</taxon>
        <taxon>Fungi incertae sedis</taxon>
        <taxon>Mucoromycota</taxon>
        <taxon>Mucoromycotina</taxon>
        <taxon>Mucoromycetes</taxon>
        <taxon>Mucorales</taxon>
        <taxon>Mucorineae</taxon>
        <taxon>Rhizopodaceae</taxon>
        <taxon>Rhizopus</taxon>
    </lineage>
</organism>
<evidence type="ECO:0000256" key="2">
    <source>
        <dbReference type="SAM" id="MobiDB-lite"/>
    </source>
</evidence>
<dbReference type="GeneID" id="93608549"/>
<feature type="region of interest" description="Disordered" evidence="2">
    <location>
        <begin position="112"/>
        <end position="144"/>
    </location>
</feature>
<dbReference type="EMBL" id="CH476732">
    <property type="protein sequence ID" value="EIE76873.1"/>
    <property type="molecule type" value="Genomic_DNA"/>
</dbReference>
<dbReference type="AlphaFoldDB" id="I1BKZ3"/>
<dbReference type="OrthoDB" id="2270541at2759"/>
<sequence>MYSSSLKVYKKFGFSKQNQKSKRFLKVGSELLQNTIESKKQLKQAGTSHASSPAEMSSDLFKRTAPQAKTGRKPLAPVQETCQRKTSMTQKTSQMTFDHKISSQINQVLSERFPRPKSTSTSSNSSAFSSSKRRRQSQLTKSSNSISLPYKQLSITSSSEPLTTKSNSSQNVKFSFKEENNLLAAISSVEQTLEAERALSHALQKQKEGNNLTNLELFFSLAIIKDLDFLCDLSDKATNERDQFKSSYEREKFENEKLRNELEALKLANSQTTQLTAELKKYSAILLHKDNNIKNLKASLNFAKHQMEVLRSTLEALLIIDNFKESIAFEEVTLIKERR</sequence>
<dbReference type="InParanoid" id="I1BKZ3"/>
<dbReference type="STRING" id="246409.I1BKZ3"/>
<keyword evidence="1" id="KW-0175">Coiled coil</keyword>
<reference evidence="3 4" key="1">
    <citation type="journal article" date="2009" name="PLoS Genet.">
        <title>Genomic analysis of the basal lineage fungus Rhizopus oryzae reveals a whole-genome duplication.</title>
        <authorList>
            <person name="Ma L.-J."/>
            <person name="Ibrahim A.S."/>
            <person name="Skory C."/>
            <person name="Grabherr M.G."/>
            <person name="Burger G."/>
            <person name="Butler M."/>
            <person name="Elias M."/>
            <person name="Idnurm A."/>
            <person name="Lang B.F."/>
            <person name="Sone T."/>
            <person name="Abe A."/>
            <person name="Calvo S.E."/>
            <person name="Corrochano L.M."/>
            <person name="Engels R."/>
            <person name="Fu J."/>
            <person name="Hansberg W."/>
            <person name="Kim J.-M."/>
            <person name="Kodira C.D."/>
            <person name="Koehrsen M.J."/>
            <person name="Liu B."/>
            <person name="Miranda-Saavedra D."/>
            <person name="O'Leary S."/>
            <person name="Ortiz-Castellanos L."/>
            <person name="Poulter R."/>
            <person name="Rodriguez-Romero J."/>
            <person name="Ruiz-Herrera J."/>
            <person name="Shen Y.-Q."/>
            <person name="Zeng Q."/>
            <person name="Galagan J."/>
            <person name="Birren B.W."/>
            <person name="Cuomo C.A."/>
            <person name="Wickes B.L."/>
        </authorList>
    </citation>
    <scope>NUCLEOTIDE SEQUENCE [LARGE SCALE GENOMIC DNA]</scope>
    <source>
        <strain evidence="4">RA 99-880 / ATCC MYA-4621 / FGSC 9543 / NRRL 43880</strain>
    </source>
</reference>
<dbReference type="RefSeq" id="XP_067512269.1">
    <property type="nucleotide sequence ID" value="XM_067656168.1"/>
</dbReference>
<evidence type="ECO:0000313" key="3">
    <source>
        <dbReference type="EMBL" id="EIE76873.1"/>
    </source>
</evidence>
<keyword evidence="4" id="KW-1185">Reference proteome</keyword>
<evidence type="ECO:0000313" key="4">
    <source>
        <dbReference type="Proteomes" id="UP000009138"/>
    </source>
</evidence>
<gene>
    <name evidence="3" type="ORF">RO3G_01577</name>
</gene>